<dbReference type="Proteomes" id="UP000004947">
    <property type="component" value="Unassembled WGS sequence"/>
</dbReference>
<proteinExistence type="predicted"/>
<protein>
    <submittedName>
        <fullName evidence="1">Uncharacterized protein</fullName>
    </submittedName>
</protein>
<accession>A6DGH8</accession>
<gene>
    <name evidence="1" type="ORF">LNTAR_22934</name>
</gene>
<sequence length="55" mass="6330">MPRAWHKALYRTLGTPALYFFDQKISFLNRVLEITLVIDKSMDNLMAGGGIVRNF</sequence>
<dbReference type="AlphaFoldDB" id="A6DGH8"/>
<dbReference type="EMBL" id="ABCK01000002">
    <property type="protein sequence ID" value="EDM29295.1"/>
    <property type="molecule type" value="Genomic_DNA"/>
</dbReference>
<name>A6DGH8_9BACT</name>
<organism evidence="1 2">
    <name type="scientific">Lentisphaera araneosa HTCC2155</name>
    <dbReference type="NCBI Taxonomy" id="313628"/>
    <lineage>
        <taxon>Bacteria</taxon>
        <taxon>Pseudomonadati</taxon>
        <taxon>Lentisphaerota</taxon>
        <taxon>Lentisphaeria</taxon>
        <taxon>Lentisphaerales</taxon>
        <taxon>Lentisphaeraceae</taxon>
        <taxon>Lentisphaera</taxon>
    </lineage>
</organism>
<evidence type="ECO:0000313" key="1">
    <source>
        <dbReference type="EMBL" id="EDM29295.1"/>
    </source>
</evidence>
<evidence type="ECO:0000313" key="2">
    <source>
        <dbReference type="Proteomes" id="UP000004947"/>
    </source>
</evidence>
<dbReference type="STRING" id="313628.LNTAR_22934"/>
<dbReference type="RefSeq" id="WP_007277019.1">
    <property type="nucleotide sequence ID" value="NZ_ABCK01000002.1"/>
</dbReference>
<reference evidence="1 2" key="1">
    <citation type="journal article" date="2010" name="J. Bacteriol.">
        <title>Genome sequence of Lentisphaera araneosa HTCC2155T, the type species of the order Lentisphaerales in the phylum Lentisphaerae.</title>
        <authorList>
            <person name="Thrash J.C."/>
            <person name="Cho J.C."/>
            <person name="Vergin K.L."/>
            <person name="Morris R.M."/>
            <person name="Giovannoni S.J."/>
        </authorList>
    </citation>
    <scope>NUCLEOTIDE SEQUENCE [LARGE SCALE GENOMIC DNA]</scope>
    <source>
        <strain evidence="1 2">HTCC2155</strain>
    </source>
</reference>
<keyword evidence="2" id="KW-1185">Reference proteome</keyword>
<comment type="caution">
    <text evidence="1">The sequence shown here is derived from an EMBL/GenBank/DDBJ whole genome shotgun (WGS) entry which is preliminary data.</text>
</comment>